<dbReference type="OrthoDB" id="9788959at2"/>
<reference evidence="3 4" key="1">
    <citation type="submission" date="2019-08" db="EMBL/GenBank/DDBJ databases">
        <title>Genome of Aequorivita lipolytica Y10-2 (type strain).</title>
        <authorList>
            <person name="Bowman J.P."/>
        </authorList>
    </citation>
    <scope>NUCLEOTIDE SEQUENCE [LARGE SCALE GENOMIC DNA]</scope>
    <source>
        <strain evidence="3 4">Y10-2</strain>
    </source>
</reference>
<dbReference type="PRINTS" id="PR01438">
    <property type="entry name" value="UNVRSLSTRESS"/>
</dbReference>
<protein>
    <submittedName>
        <fullName evidence="3">Universal stress protein</fullName>
    </submittedName>
</protein>
<sequence length="280" mass="32566">MMTILIPTDFSENSHNAIRYALNYFADIPVNFYILHVSLKNSLYKDDKHDAEELFEFSENKHVLQDPLIMLKEEIKICKLLSKNSNHHFYALHENVLLVEAIRKHVEEKEIDYILMGTKGASKTNRNEIGSNTSEVITKVKCPVFVIPENALFNTIKNIAFLTDYNCIFRNKVITKLSDSLNLQLAALRVLHIRSQNVLLSASQTDNKGFLHYFFRETKHSFHYLENKNIETGIQDFVETWEIDMIAIVAKNLNFVQRLLFKPIVDSTYQSEVPFLILHE</sequence>
<dbReference type="CDD" id="cd00293">
    <property type="entry name" value="USP-like"/>
    <property type="match status" value="1"/>
</dbReference>
<evidence type="ECO:0000259" key="2">
    <source>
        <dbReference type="Pfam" id="PF00582"/>
    </source>
</evidence>
<dbReference type="RefSeq" id="WP_111815613.1">
    <property type="nucleotide sequence ID" value="NZ_CBCRZQ010000004.1"/>
</dbReference>
<dbReference type="SUPFAM" id="SSF52402">
    <property type="entry name" value="Adenine nucleotide alpha hydrolases-like"/>
    <property type="match status" value="1"/>
</dbReference>
<dbReference type="EMBL" id="VORU01000004">
    <property type="protein sequence ID" value="TXD69514.1"/>
    <property type="molecule type" value="Genomic_DNA"/>
</dbReference>
<dbReference type="InterPro" id="IPR006015">
    <property type="entry name" value="Universal_stress_UspA"/>
</dbReference>
<dbReference type="Pfam" id="PF00582">
    <property type="entry name" value="Usp"/>
    <property type="match status" value="1"/>
</dbReference>
<dbReference type="PANTHER" id="PTHR46100">
    <property type="entry name" value="IMP2'P"/>
    <property type="match status" value="1"/>
</dbReference>
<dbReference type="Gene3D" id="3.40.50.12370">
    <property type="match status" value="1"/>
</dbReference>
<comment type="caution">
    <text evidence="3">The sequence shown here is derived from an EMBL/GenBank/DDBJ whole genome shotgun (WGS) entry which is preliminary data.</text>
</comment>
<accession>A0A5C6YRA0</accession>
<comment type="similarity">
    <text evidence="1">Belongs to the universal stress protein A family.</text>
</comment>
<dbReference type="InterPro" id="IPR006016">
    <property type="entry name" value="UspA"/>
</dbReference>
<dbReference type="PANTHER" id="PTHR46100:SF4">
    <property type="entry name" value="USPA DOMAIN-CONTAINING PROTEIN"/>
    <property type="match status" value="1"/>
</dbReference>
<keyword evidence="4" id="KW-1185">Reference proteome</keyword>
<evidence type="ECO:0000256" key="1">
    <source>
        <dbReference type="ARBA" id="ARBA00008791"/>
    </source>
</evidence>
<organism evidence="3 4">
    <name type="scientific">Aequorivita lipolytica</name>
    <dbReference type="NCBI Taxonomy" id="153267"/>
    <lineage>
        <taxon>Bacteria</taxon>
        <taxon>Pseudomonadati</taxon>
        <taxon>Bacteroidota</taxon>
        <taxon>Flavobacteriia</taxon>
        <taxon>Flavobacteriales</taxon>
        <taxon>Flavobacteriaceae</taxon>
        <taxon>Aequorivita</taxon>
    </lineage>
</organism>
<name>A0A5C6YRA0_9FLAO</name>
<evidence type="ECO:0000313" key="4">
    <source>
        <dbReference type="Proteomes" id="UP000321945"/>
    </source>
</evidence>
<evidence type="ECO:0000313" key="3">
    <source>
        <dbReference type="EMBL" id="TXD69514.1"/>
    </source>
</evidence>
<dbReference type="Proteomes" id="UP000321945">
    <property type="component" value="Unassembled WGS sequence"/>
</dbReference>
<gene>
    <name evidence="3" type="ORF">ESV24_06665</name>
</gene>
<proteinExistence type="inferred from homology"/>
<dbReference type="AlphaFoldDB" id="A0A5C6YRA0"/>
<feature type="domain" description="UspA" evidence="2">
    <location>
        <begin position="2"/>
        <end position="148"/>
    </location>
</feature>